<dbReference type="GO" id="GO:0005524">
    <property type="term" value="F:ATP binding"/>
    <property type="evidence" value="ECO:0007669"/>
    <property type="project" value="UniProtKB-KW"/>
</dbReference>
<dbReference type="PANTHER" id="PTHR11070">
    <property type="entry name" value="UVRD / RECB / PCRA DNA HELICASE FAMILY MEMBER"/>
    <property type="match status" value="1"/>
</dbReference>
<dbReference type="Proteomes" id="UP000034264">
    <property type="component" value="Unassembled WGS sequence"/>
</dbReference>
<dbReference type="InterPro" id="IPR014017">
    <property type="entry name" value="DNA_helicase_UvrD-like_C"/>
</dbReference>
<evidence type="ECO:0000256" key="3">
    <source>
        <dbReference type="ARBA" id="ARBA00022806"/>
    </source>
</evidence>
<dbReference type="PANTHER" id="PTHR11070:SF2">
    <property type="entry name" value="ATP-DEPENDENT DNA HELICASE SRS2"/>
    <property type="match status" value="1"/>
</dbReference>
<keyword evidence="3 6" id="KW-0347">Helicase</keyword>
<dbReference type="GO" id="GO:0000725">
    <property type="term" value="P:recombinational repair"/>
    <property type="evidence" value="ECO:0007669"/>
    <property type="project" value="TreeGrafter"/>
</dbReference>
<evidence type="ECO:0000256" key="4">
    <source>
        <dbReference type="ARBA" id="ARBA00022840"/>
    </source>
</evidence>
<dbReference type="GO" id="GO:0043138">
    <property type="term" value="F:3'-5' DNA helicase activity"/>
    <property type="evidence" value="ECO:0007669"/>
    <property type="project" value="TreeGrafter"/>
</dbReference>
<dbReference type="InterPro" id="IPR027417">
    <property type="entry name" value="P-loop_NTPase"/>
</dbReference>
<proteinExistence type="predicted"/>
<organism evidence="6 7">
    <name type="scientific">Candidatus Amesbacteria bacterium GW2011_GWC2_45_19</name>
    <dbReference type="NCBI Taxonomy" id="1618366"/>
    <lineage>
        <taxon>Bacteria</taxon>
        <taxon>Candidatus Amesiibacteriota</taxon>
    </lineage>
</organism>
<dbReference type="Pfam" id="PF13361">
    <property type="entry name" value="UvrD_C"/>
    <property type="match status" value="1"/>
</dbReference>
<dbReference type="PATRIC" id="fig|1618366.3.peg.797"/>
<dbReference type="GO" id="GO:0016787">
    <property type="term" value="F:hydrolase activity"/>
    <property type="evidence" value="ECO:0007669"/>
    <property type="project" value="UniProtKB-KW"/>
</dbReference>
<sequence length="119" mass="13832">LHAAKGLEFKNVFMVGMEEGLFPHSRALMEPEQMEEERRLAYVGMTRAMDKLYLTYARRRLYFGSRSNNPVSRFVTDVPESLMEANMGIRKPKRRGVENWGFDVEGNWKWSPGGDNLPF</sequence>
<keyword evidence="2" id="KW-0378">Hydrolase</keyword>
<dbReference type="GO" id="GO:0005829">
    <property type="term" value="C:cytosol"/>
    <property type="evidence" value="ECO:0007669"/>
    <property type="project" value="TreeGrafter"/>
</dbReference>
<evidence type="ECO:0000259" key="5">
    <source>
        <dbReference type="Pfam" id="PF13361"/>
    </source>
</evidence>
<evidence type="ECO:0000256" key="1">
    <source>
        <dbReference type="ARBA" id="ARBA00022741"/>
    </source>
</evidence>
<evidence type="ECO:0000313" key="7">
    <source>
        <dbReference type="Proteomes" id="UP000034264"/>
    </source>
</evidence>
<accession>A0A0G1M323</accession>
<dbReference type="CDD" id="cd18807">
    <property type="entry name" value="SF1_C_UvrD"/>
    <property type="match status" value="1"/>
</dbReference>
<dbReference type="GO" id="GO:0033202">
    <property type="term" value="C:DNA helicase complex"/>
    <property type="evidence" value="ECO:0007669"/>
    <property type="project" value="TreeGrafter"/>
</dbReference>
<keyword evidence="4" id="KW-0067">ATP-binding</keyword>
<protein>
    <submittedName>
        <fullName evidence="6">UvrD/REP helicase</fullName>
    </submittedName>
</protein>
<name>A0A0G1M323_9BACT</name>
<comment type="caution">
    <text evidence="6">The sequence shown here is derived from an EMBL/GenBank/DDBJ whole genome shotgun (WGS) entry which is preliminary data.</text>
</comment>
<evidence type="ECO:0000256" key="2">
    <source>
        <dbReference type="ARBA" id="ARBA00022801"/>
    </source>
</evidence>
<reference evidence="6 7" key="1">
    <citation type="journal article" date="2015" name="Nature">
        <title>rRNA introns, odd ribosomes, and small enigmatic genomes across a large radiation of phyla.</title>
        <authorList>
            <person name="Brown C.T."/>
            <person name="Hug L.A."/>
            <person name="Thomas B.C."/>
            <person name="Sharon I."/>
            <person name="Castelle C.J."/>
            <person name="Singh A."/>
            <person name="Wilkins M.J."/>
            <person name="Williams K.H."/>
            <person name="Banfield J.F."/>
        </authorList>
    </citation>
    <scope>NUCLEOTIDE SEQUENCE [LARGE SCALE GENOMIC DNA]</scope>
</reference>
<dbReference type="GO" id="GO:0003677">
    <property type="term" value="F:DNA binding"/>
    <property type="evidence" value="ECO:0007669"/>
    <property type="project" value="InterPro"/>
</dbReference>
<dbReference type="EMBL" id="LCKS01000011">
    <property type="protein sequence ID" value="KKU02579.1"/>
    <property type="molecule type" value="Genomic_DNA"/>
</dbReference>
<dbReference type="Gene3D" id="3.40.50.300">
    <property type="entry name" value="P-loop containing nucleotide triphosphate hydrolases"/>
    <property type="match status" value="1"/>
</dbReference>
<feature type="domain" description="UvrD-like helicase C-terminal" evidence="5">
    <location>
        <begin position="1"/>
        <end position="58"/>
    </location>
</feature>
<keyword evidence="1" id="KW-0547">Nucleotide-binding</keyword>
<dbReference type="InterPro" id="IPR000212">
    <property type="entry name" value="DNA_helicase_UvrD/REP"/>
</dbReference>
<dbReference type="SUPFAM" id="SSF52540">
    <property type="entry name" value="P-loop containing nucleoside triphosphate hydrolases"/>
    <property type="match status" value="1"/>
</dbReference>
<dbReference type="AlphaFoldDB" id="A0A0G1M323"/>
<gene>
    <name evidence="6" type="ORF">UX05_C0011G0045</name>
</gene>
<feature type="non-terminal residue" evidence="6">
    <location>
        <position position="1"/>
    </location>
</feature>
<evidence type="ECO:0000313" key="6">
    <source>
        <dbReference type="EMBL" id="KKU02579.1"/>
    </source>
</evidence>